<evidence type="ECO:0000256" key="1">
    <source>
        <dbReference type="SAM" id="SignalP"/>
    </source>
</evidence>
<feature type="signal peptide" evidence="1">
    <location>
        <begin position="1"/>
        <end position="28"/>
    </location>
</feature>
<reference evidence="2 3" key="1">
    <citation type="submission" date="2020-04" db="EMBL/GenBank/DDBJ databases">
        <title>Antimicrobial susceptibility and clonality of vaginal-derived multi-drug resistant Mobiluncus isolates in China.</title>
        <authorList>
            <person name="Zhang X."/>
        </authorList>
    </citation>
    <scope>NUCLEOTIDE SEQUENCE [LARGE SCALE GENOMIC DNA]</scope>
    <source>
        <strain evidence="2 3">12</strain>
    </source>
</reference>
<dbReference type="EMBL" id="JABCUS010000007">
    <property type="protein sequence ID" value="NMX03139.1"/>
    <property type="molecule type" value="Genomic_DNA"/>
</dbReference>
<sequence>MKTPAIKPVICGLAASSLLFSSTGIANAQGDESSQTINVGTCSASDSQSQNDVSNAIKLINPYIKAEANQLVANIPESIKSQVKSEIFQSLMESLEHTNVLIREGKISAQSVEPRYGQVWDAGVTRVELHWWGVSLMLSNDVFVKASLMVGAGAGAAAVAGYILDAGGITLPAGLSLNVLGGIIGASIAIMQPCNWNGKGVGLHHAWTGQSWCWPQ</sequence>
<accession>A0A7Y0USX3</accession>
<evidence type="ECO:0000313" key="3">
    <source>
        <dbReference type="Proteomes" id="UP000575397"/>
    </source>
</evidence>
<comment type="caution">
    <text evidence="2">The sequence shown here is derived from an EMBL/GenBank/DDBJ whole genome shotgun (WGS) entry which is preliminary data.</text>
</comment>
<proteinExistence type="predicted"/>
<evidence type="ECO:0000313" key="2">
    <source>
        <dbReference type="EMBL" id="NMX03139.1"/>
    </source>
</evidence>
<protein>
    <submittedName>
        <fullName evidence="2">Uncharacterized protein</fullName>
    </submittedName>
</protein>
<feature type="chain" id="PRO_5030911403" evidence="1">
    <location>
        <begin position="29"/>
        <end position="216"/>
    </location>
</feature>
<name>A0A7Y0USX3_9ACTO</name>
<keyword evidence="1" id="KW-0732">Signal</keyword>
<dbReference type="AlphaFoldDB" id="A0A7Y0USX3"/>
<dbReference type="RefSeq" id="WP_169762435.1">
    <property type="nucleotide sequence ID" value="NZ_JABCUS010000007.1"/>
</dbReference>
<organism evidence="2 3">
    <name type="scientific">Mobiluncus mulieris</name>
    <dbReference type="NCBI Taxonomy" id="2052"/>
    <lineage>
        <taxon>Bacteria</taxon>
        <taxon>Bacillati</taxon>
        <taxon>Actinomycetota</taxon>
        <taxon>Actinomycetes</taxon>
        <taxon>Actinomycetales</taxon>
        <taxon>Actinomycetaceae</taxon>
        <taxon>Mobiluncus</taxon>
    </lineage>
</organism>
<gene>
    <name evidence="2" type="ORF">HHJ77_04130</name>
</gene>
<dbReference type="Proteomes" id="UP000575397">
    <property type="component" value="Unassembled WGS sequence"/>
</dbReference>